<protein>
    <submittedName>
        <fullName evidence="2">Uncharacterized protein</fullName>
    </submittedName>
</protein>
<gene>
    <name evidence="2" type="ORF">THAOC_04051</name>
</gene>
<dbReference type="OrthoDB" id="57253at2759"/>
<proteinExistence type="predicted"/>
<dbReference type="eggNOG" id="ENOG502T8FE">
    <property type="taxonomic scope" value="Eukaryota"/>
</dbReference>
<accession>K0T9U6</accession>
<comment type="caution">
    <text evidence="2">The sequence shown here is derived from an EMBL/GenBank/DDBJ whole genome shotgun (WGS) entry which is preliminary data.</text>
</comment>
<dbReference type="EMBL" id="AGNL01003818">
    <property type="protein sequence ID" value="EJK74280.1"/>
    <property type="molecule type" value="Genomic_DNA"/>
</dbReference>
<keyword evidence="1" id="KW-0812">Transmembrane</keyword>
<evidence type="ECO:0000313" key="3">
    <source>
        <dbReference type="Proteomes" id="UP000266841"/>
    </source>
</evidence>
<keyword evidence="1" id="KW-0472">Membrane</keyword>
<feature type="transmembrane region" description="Helical" evidence="1">
    <location>
        <begin position="76"/>
        <end position="101"/>
    </location>
</feature>
<evidence type="ECO:0000256" key="1">
    <source>
        <dbReference type="SAM" id="Phobius"/>
    </source>
</evidence>
<sequence length="307" mass="33854">MVVDRKEAFATQSSDVKLSKIGALYDIDGDGKLDKEEQAMRDMDKSGRGFLTNDKVYTLMQEHFAMERKFMRSKRVIFGLVALVILLCLSNLGTSIAAAYLSKDTKTSAESNLIDKRTGEAVGTETIAESLELRRVTRPDSEGRRRLCTTDGGELDCDVEESTLLLDTRACRRVLRRCKKGQGVNLVLKLSSGMEDSTSICPLSNGQVSATRRSSFKNSNNDEIVITPVDDGCEIGGLVRDEGKFCDVSAECRGDLLCSSDSEEDVKMCQGRCGRLRFASFMRDVCQDECAQKKCTKATDEVGALIR</sequence>
<name>K0T9U6_THAOC</name>
<dbReference type="AlphaFoldDB" id="K0T9U6"/>
<evidence type="ECO:0000313" key="2">
    <source>
        <dbReference type="EMBL" id="EJK74280.1"/>
    </source>
</evidence>
<keyword evidence="3" id="KW-1185">Reference proteome</keyword>
<dbReference type="Proteomes" id="UP000266841">
    <property type="component" value="Unassembled WGS sequence"/>
</dbReference>
<organism evidence="2 3">
    <name type="scientific">Thalassiosira oceanica</name>
    <name type="common">Marine diatom</name>
    <dbReference type="NCBI Taxonomy" id="159749"/>
    <lineage>
        <taxon>Eukaryota</taxon>
        <taxon>Sar</taxon>
        <taxon>Stramenopiles</taxon>
        <taxon>Ochrophyta</taxon>
        <taxon>Bacillariophyta</taxon>
        <taxon>Coscinodiscophyceae</taxon>
        <taxon>Thalassiosirophycidae</taxon>
        <taxon>Thalassiosirales</taxon>
        <taxon>Thalassiosiraceae</taxon>
        <taxon>Thalassiosira</taxon>
    </lineage>
</organism>
<keyword evidence="1" id="KW-1133">Transmembrane helix</keyword>
<reference evidence="2 3" key="1">
    <citation type="journal article" date="2012" name="Genome Biol.">
        <title>Genome and low-iron response of an oceanic diatom adapted to chronic iron limitation.</title>
        <authorList>
            <person name="Lommer M."/>
            <person name="Specht M."/>
            <person name="Roy A.S."/>
            <person name="Kraemer L."/>
            <person name="Andreson R."/>
            <person name="Gutowska M.A."/>
            <person name="Wolf J."/>
            <person name="Bergner S.V."/>
            <person name="Schilhabel M.B."/>
            <person name="Klostermeier U.C."/>
            <person name="Beiko R.G."/>
            <person name="Rosenstiel P."/>
            <person name="Hippler M."/>
            <person name="Laroche J."/>
        </authorList>
    </citation>
    <scope>NUCLEOTIDE SEQUENCE [LARGE SCALE GENOMIC DNA]</scope>
    <source>
        <strain evidence="2 3">CCMP1005</strain>
    </source>
</reference>